<keyword evidence="14 16" id="KW-0100">Branched-chain amino acid biosynthesis</keyword>
<dbReference type="Gene3D" id="3.40.50.970">
    <property type="match status" value="2"/>
</dbReference>
<keyword evidence="8 16" id="KW-0808">Transferase</keyword>
<keyword evidence="9 16" id="KW-0479">Metal-binding</keyword>
<dbReference type="InterPro" id="IPR012000">
    <property type="entry name" value="Thiamin_PyroP_enz_cen_dom"/>
</dbReference>
<dbReference type="SUPFAM" id="SSF52518">
    <property type="entry name" value="Thiamin diphosphate-binding fold (THDP-binding)"/>
    <property type="match status" value="2"/>
</dbReference>
<dbReference type="Pfam" id="PF00205">
    <property type="entry name" value="TPP_enzyme_M"/>
    <property type="match status" value="1"/>
</dbReference>
<dbReference type="GO" id="GO:0003984">
    <property type="term" value="F:acetolactate synthase activity"/>
    <property type="evidence" value="ECO:0007669"/>
    <property type="project" value="UniProtKB-EC"/>
</dbReference>
<comment type="similarity">
    <text evidence="3 16">Belongs to the TPP enzyme family.</text>
</comment>
<evidence type="ECO:0000259" key="19">
    <source>
        <dbReference type="Pfam" id="PF02776"/>
    </source>
</evidence>
<feature type="domain" description="Thiamine pyrophosphate enzyme central" evidence="17">
    <location>
        <begin position="273"/>
        <end position="407"/>
    </location>
</feature>
<dbReference type="CDD" id="cd07035">
    <property type="entry name" value="TPP_PYR_POX_like"/>
    <property type="match status" value="1"/>
</dbReference>
<evidence type="ECO:0000256" key="3">
    <source>
        <dbReference type="ARBA" id="ARBA00007812"/>
    </source>
</evidence>
<organism evidence="20 21">
    <name type="scientific">Buddleja alternifolia</name>
    <dbReference type="NCBI Taxonomy" id="168488"/>
    <lineage>
        <taxon>Eukaryota</taxon>
        <taxon>Viridiplantae</taxon>
        <taxon>Streptophyta</taxon>
        <taxon>Embryophyta</taxon>
        <taxon>Tracheophyta</taxon>
        <taxon>Spermatophyta</taxon>
        <taxon>Magnoliopsida</taxon>
        <taxon>eudicotyledons</taxon>
        <taxon>Gunneridae</taxon>
        <taxon>Pentapetalae</taxon>
        <taxon>asterids</taxon>
        <taxon>lamiids</taxon>
        <taxon>Lamiales</taxon>
        <taxon>Scrophulariaceae</taxon>
        <taxon>Buddlejeae</taxon>
        <taxon>Buddleja</taxon>
    </lineage>
</organism>
<keyword evidence="13 16" id="KW-0786">Thiamine pyrophosphate</keyword>
<dbReference type="NCBIfam" id="TIGR00118">
    <property type="entry name" value="acolac_lg"/>
    <property type="match status" value="1"/>
</dbReference>
<evidence type="ECO:0000259" key="17">
    <source>
        <dbReference type="Pfam" id="PF00205"/>
    </source>
</evidence>
<comment type="caution">
    <text evidence="20">The sequence shown here is derived from an EMBL/GenBank/DDBJ whole genome shotgun (WGS) entry which is preliminary data.</text>
</comment>
<dbReference type="InterPro" id="IPR045229">
    <property type="entry name" value="TPP_enz"/>
</dbReference>
<sequence>MAAAAAAPTTTSSGITKHSSVLSNSTKLLSRFSLPFPHKPASSSIAIRRPLQISNVLSHPIQHQLEEEQTFVSRFAPDQPRKGCDVLVEALEREGVTDVFAYPGGASMEIHQALTRSNTIRNVLPRHEQGGVFAAEGYARASGLPGVCIATSGPGATNLVSGLADALLDSVPVVAITGQVPRRMIGTDAFQETPIVEVTRSITKHNYLVLDVEDIPRVVKEAFFIARSGRPGPVLIDVPKDIQQQMVVPNWDQPMRLSGYLSRLPKPPSELLLEQIVRLISESKKPVLYVGGGCLNSSDELRRFVELTGIPVASTLMGLGSYPGSDEDYALQMLGMHGTVYANYSVDKSDLLLAFGVRFDDRVTGKLEAFASRAKIVHIDIDSAEIGKNKQPHVSICADIKLALEGLNSILEEKTRGGKVNLDFSVWRQELKEQKTKYPLTFKTFEDAIPPQYAIQMLDELTGGNAIISTGVGQHQMWAAQFYKYNRPRQWLTSGGLGAMGFGLPAAIGAAVARPDAVVVDIDGDGSFMMNVQELATIRVENLPVKIMLLNNQHLGMVVQWEDRFYKSNRAHTYLGNPSKESEIFPNMLKFAEACDIPAARVINKNELRAAIQKMLDTPGPYLLDVIVPHQEHVLPMIPSGGAFKDVITDGDGRTKY</sequence>
<name>A0AAV6Y501_9LAMI</name>
<dbReference type="InterPro" id="IPR011766">
    <property type="entry name" value="TPP_enzyme_TPP-bd"/>
</dbReference>
<evidence type="ECO:0000256" key="5">
    <source>
        <dbReference type="ARBA" id="ARBA00022605"/>
    </source>
</evidence>
<evidence type="ECO:0000256" key="7">
    <source>
        <dbReference type="ARBA" id="ARBA00022646"/>
    </source>
</evidence>
<dbReference type="AlphaFoldDB" id="A0AAV6Y501"/>
<dbReference type="SUPFAM" id="SSF52467">
    <property type="entry name" value="DHS-like NAD/FAD-binding domain"/>
    <property type="match status" value="1"/>
</dbReference>
<dbReference type="FunFam" id="3.40.50.1220:FF:000008">
    <property type="entry name" value="Acetolactate synthase"/>
    <property type="match status" value="1"/>
</dbReference>
<keyword evidence="10" id="KW-0274">FAD</keyword>
<dbReference type="GO" id="GO:0050660">
    <property type="term" value="F:flavin adenine dinucleotide binding"/>
    <property type="evidence" value="ECO:0007669"/>
    <property type="project" value="InterPro"/>
</dbReference>
<gene>
    <name evidence="20" type="ORF">BUALT_Bualt02G0089200</name>
</gene>
<comment type="pathway">
    <text evidence="2 16">Amino-acid biosynthesis; L-valine biosynthesis; L-valine from pyruvate: step 1/4.</text>
</comment>
<dbReference type="GO" id="GO:0009097">
    <property type="term" value="P:isoleucine biosynthetic process"/>
    <property type="evidence" value="ECO:0007669"/>
    <property type="project" value="TreeGrafter"/>
</dbReference>
<dbReference type="InterPro" id="IPR000399">
    <property type="entry name" value="TPP-bd_CS"/>
</dbReference>
<evidence type="ECO:0000256" key="4">
    <source>
        <dbReference type="ARBA" id="ARBA00013145"/>
    </source>
</evidence>
<dbReference type="Pfam" id="PF02775">
    <property type="entry name" value="TPP_enzyme_C"/>
    <property type="match status" value="1"/>
</dbReference>
<accession>A0AAV6Y501</accession>
<dbReference type="EC" id="2.2.1.6" evidence="4 16"/>
<evidence type="ECO:0000256" key="12">
    <source>
        <dbReference type="ARBA" id="ARBA00022946"/>
    </source>
</evidence>
<dbReference type="InterPro" id="IPR029061">
    <property type="entry name" value="THDP-binding"/>
</dbReference>
<dbReference type="GO" id="GO:0005948">
    <property type="term" value="C:acetolactate synthase complex"/>
    <property type="evidence" value="ECO:0007669"/>
    <property type="project" value="TreeGrafter"/>
</dbReference>
<keyword evidence="11 16" id="KW-0460">Magnesium</keyword>
<comment type="pathway">
    <text evidence="1 16">Amino-acid biosynthesis; L-isoleucine biosynthesis; L-isoleucine from 2-oxobutanoate: step 1/4.</text>
</comment>
<keyword evidence="21" id="KW-1185">Reference proteome</keyword>
<evidence type="ECO:0000256" key="15">
    <source>
        <dbReference type="ARBA" id="ARBA00048670"/>
    </source>
</evidence>
<dbReference type="GO" id="GO:0009099">
    <property type="term" value="P:L-valine biosynthetic process"/>
    <property type="evidence" value="ECO:0007669"/>
    <property type="project" value="TreeGrafter"/>
</dbReference>
<dbReference type="Pfam" id="PF02776">
    <property type="entry name" value="TPP_enzyme_N"/>
    <property type="match status" value="1"/>
</dbReference>
<dbReference type="GO" id="GO:0009635">
    <property type="term" value="P:response to herbicide"/>
    <property type="evidence" value="ECO:0007669"/>
    <property type="project" value="UniProtKB-KW"/>
</dbReference>
<dbReference type="InterPro" id="IPR012001">
    <property type="entry name" value="Thiamin_PyroP_enz_TPP-bd_dom"/>
</dbReference>
<dbReference type="InterPro" id="IPR039368">
    <property type="entry name" value="AHAS_TPP"/>
</dbReference>
<evidence type="ECO:0000256" key="10">
    <source>
        <dbReference type="ARBA" id="ARBA00022827"/>
    </source>
</evidence>
<protein>
    <recommendedName>
        <fullName evidence="4 16">Acetolactate synthase</fullName>
        <ecNumber evidence="4 16">2.2.1.6</ecNumber>
    </recommendedName>
</protein>
<evidence type="ECO:0000256" key="6">
    <source>
        <dbReference type="ARBA" id="ARBA00022630"/>
    </source>
</evidence>
<evidence type="ECO:0000256" key="8">
    <source>
        <dbReference type="ARBA" id="ARBA00022679"/>
    </source>
</evidence>
<dbReference type="InterPro" id="IPR012846">
    <property type="entry name" value="Acetolactate_synth_lsu"/>
</dbReference>
<dbReference type="Proteomes" id="UP000826271">
    <property type="component" value="Unassembled WGS sequence"/>
</dbReference>
<dbReference type="PANTHER" id="PTHR18968">
    <property type="entry name" value="THIAMINE PYROPHOSPHATE ENZYMES"/>
    <property type="match status" value="1"/>
</dbReference>
<evidence type="ECO:0000313" key="20">
    <source>
        <dbReference type="EMBL" id="KAG8388092.1"/>
    </source>
</evidence>
<dbReference type="GO" id="GO:0030976">
    <property type="term" value="F:thiamine pyrophosphate binding"/>
    <property type="evidence" value="ECO:0007669"/>
    <property type="project" value="UniProtKB-UniRule"/>
</dbReference>
<dbReference type="FunFam" id="3.40.50.970:FF:000007">
    <property type="entry name" value="Acetolactate synthase"/>
    <property type="match status" value="1"/>
</dbReference>
<dbReference type="Gene3D" id="3.40.50.1220">
    <property type="entry name" value="TPP-binding domain"/>
    <property type="match status" value="1"/>
</dbReference>
<keyword evidence="7" id="KW-0359">Herbicide resistance</keyword>
<dbReference type="CDD" id="cd02015">
    <property type="entry name" value="TPP_AHAS"/>
    <property type="match status" value="1"/>
</dbReference>
<comment type="cofactor">
    <cofactor evidence="16">
        <name>Mg(2+)</name>
        <dbReference type="ChEBI" id="CHEBI:18420"/>
    </cofactor>
    <text evidence="16">Binds 1 Mg(2+) ion per subunit.</text>
</comment>
<evidence type="ECO:0000259" key="18">
    <source>
        <dbReference type="Pfam" id="PF02775"/>
    </source>
</evidence>
<evidence type="ECO:0000313" key="21">
    <source>
        <dbReference type="Proteomes" id="UP000826271"/>
    </source>
</evidence>
<dbReference type="FunFam" id="3.40.50.970:FF:000053">
    <property type="entry name" value="Acetolactate synthase, mitochondrial"/>
    <property type="match status" value="1"/>
</dbReference>
<keyword evidence="12" id="KW-0809">Transit peptide</keyword>
<evidence type="ECO:0000256" key="1">
    <source>
        <dbReference type="ARBA" id="ARBA00004974"/>
    </source>
</evidence>
<evidence type="ECO:0000256" key="16">
    <source>
        <dbReference type="RuleBase" id="RU003591"/>
    </source>
</evidence>
<dbReference type="PANTHER" id="PTHR18968:SF13">
    <property type="entry name" value="ACETOLACTATE SYNTHASE CATALYTIC SUBUNIT, MITOCHONDRIAL"/>
    <property type="match status" value="1"/>
</dbReference>
<keyword evidence="6" id="KW-0285">Flavoprotein</keyword>
<evidence type="ECO:0000256" key="2">
    <source>
        <dbReference type="ARBA" id="ARBA00005025"/>
    </source>
</evidence>
<evidence type="ECO:0000256" key="11">
    <source>
        <dbReference type="ARBA" id="ARBA00022842"/>
    </source>
</evidence>
<proteinExistence type="inferred from homology"/>
<evidence type="ECO:0000256" key="13">
    <source>
        <dbReference type="ARBA" id="ARBA00023052"/>
    </source>
</evidence>
<evidence type="ECO:0000256" key="14">
    <source>
        <dbReference type="ARBA" id="ARBA00023304"/>
    </source>
</evidence>
<comment type="catalytic activity">
    <reaction evidence="15 16">
        <text>2 pyruvate + H(+) = (2S)-2-acetolactate + CO2</text>
        <dbReference type="Rhea" id="RHEA:25249"/>
        <dbReference type="ChEBI" id="CHEBI:15361"/>
        <dbReference type="ChEBI" id="CHEBI:15378"/>
        <dbReference type="ChEBI" id="CHEBI:16526"/>
        <dbReference type="ChEBI" id="CHEBI:58476"/>
        <dbReference type="EC" id="2.2.1.6"/>
    </reaction>
</comment>
<feature type="domain" description="Thiamine pyrophosphate enzyme N-terminal TPP-binding" evidence="19">
    <location>
        <begin position="82"/>
        <end position="192"/>
    </location>
</feature>
<reference evidence="20" key="1">
    <citation type="submission" date="2019-10" db="EMBL/GenBank/DDBJ databases">
        <authorList>
            <person name="Zhang R."/>
            <person name="Pan Y."/>
            <person name="Wang J."/>
            <person name="Ma R."/>
            <person name="Yu S."/>
        </authorList>
    </citation>
    <scope>NUCLEOTIDE SEQUENCE</scope>
    <source>
        <strain evidence="20">LA-IB0</strain>
        <tissue evidence="20">Leaf</tissue>
    </source>
</reference>
<keyword evidence="5 16" id="KW-0028">Amino-acid biosynthesis</keyword>
<comment type="cofactor">
    <cofactor evidence="16">
        <name>thiamine diphosphate</name>
        <dbReference type="ChEBI" id="CHEBI:58937"/>
    </cofactor>
    <text evidence="16">Binds 1 thiamine pyrophosphate per subunit.</text>
</comment>
<dbReference type="EMBL" id="WHWC01000002">
    <property type="protein sequence ID" value="KAG8388092.1"/>
    <property type="molecule type" value="Genomic_DNA"/>
</dbReference>
<dbReference type="GO" id="GO:0000287">
    <property type="term" value="F:magnesium ion binding"/>
    <property type="evidence" value="ECO:0007669"/>
    <property type="project" value="UniProtKB-UniRule"/>
</dbReference>
<evidence type="ECO:0000256" key="9">
    <source>
        <dbReference type="ARBA" id="ARBA00022723"/>
    </source>
</evidence>
<dbReference type="InterPro" id="IPR029035">
    <property type="entry name" value="DHS-like_NAD/FAD-binding_dom"/>
</dbReference>
<feature type="domain" description="Thiamine pyrophosphate enzyme TPP-binding" evidence="18">
    <location>
        <begin position="471"/>
        <end position="626"/>
    </location>
</feature>
<dbReference type="PROSITE" id="PS00187">
    <property type="entry name" value="TPP_ENZYMES"/>
    <property type="match status" value="1"/>
</dbReference>